<sequence>MDIKLKEENEIRNYVPPDITRLRSCIQANGYGNELRSGTCRYPILDT</sequence>
<dbReference type="EMBL" id="AWUE01023924">
    <property type="protein sequence ID" value="OMO52109.1"/>
    <property type="molecule type" value="Genomic_DNA"/>
</dbReference>
<gene>
    <name evidence="1" type="ORF">COLO4_37409</name>
</gene>
<protein>
    <submittedName>
        <fullName evidence="1">Uncharacterized protein</fullName>
    </submittedName>
</protein>
<reference evidence="2" key="1">
    <citation type="submission" date="2013-09" db="EMBL/GenBank/DDBJ databases">
        <title>Corchorus olitorius genome sequencing.</title>
        <authorList>
            <person name="Alam M."/>
            <person name="Haque M.S."/>
            <person name="Islam M.S."/>
            <person name="Emdad E.M."/>
            <person name="Islam M.M."/>
            <person name="Ahmed B."/>
            <person name="Halim A."/>
            <person name="Hossen Q.M.M."/>
            <person name="Hossain M.Z."/>
            <person name="Ahmed R."/>
            <person name="Khan M.M."/>
            <person name="Islam R."/>
            <person name="Rashid M.M."/>
            <person name="Khan S.A."/>
            <person name="Rahman M.S."/>
            <person name="Alam M."/>
            <person name="Yahiya A.S."/>
            <person name="Khan M.S."/>
            <person name="Azam M.S."/>
            <person name="Haque T."/>
            <person name="Lashkar M.Z.H."/>
            <person name="Akhand A.I."/>
            <person name="Morshed G."/>
            <person name="Roy S."/>
            <person name="Uddin K.S."/>
            <person name="Rabeya T."/>
            <person name="Hossain A.S."/>
            <person name="Chowdhury A."/>
            <person name="Snigdha A.R."/>
            <person name="Mortoza M.S."/>
            <person name="Matin S.A."/>
            <person name="Hoque S.M.E."/>
            <person name="Islam M.K."/>
            <person name="Roy D.K."/>
            <person name="Haider R."/>
            <person name="Moosa M.M."/>
            <person name="Elias S.M."/>
            <person name="Hasan A.M."/>
            <person name="Jahan S."/>
            <person name="Shafiuddin M."/>
            <person name="Mahmood N."/>
            <person name="Shommy N.S."/>
        </authorList>
    </citation>
    <scope>NUCLEOTIDE SEQUENCE [LARGE SCALE GENOMIC DNA]</scope>
    <source>
        <strain evidence="2">cv. O-4</strain>
    </source>
</reference>
<evidence type="ECO:0000313" key="1">
    <source>
        <dbReference type="EMBL" id="OMO52109.1"/>
    </source>
</evidence>
<organism evidence="1 2">
    <name type="scientific">Corchorus olitorius</name>
    <dbReference type="NCBI Taxonomy" id="93759"/>
    <lineage>
        <taxon>Eukaryota</taxon>
        <taxon>Viridiplantae</taxon>
        <taxon>Streptophyta</taxon>
        <taxon>Embryophyta</taxon>
        <taxon>Tracheophyta</taxon>
        <taxon>Spermatophyta</taxon>
        <taxon>Magnoliopsida</taxon>
        <taxon>eudicotyledons</taxon>
        <taxon>Gunneridae</taxon>
        <taxon>Pentapetalae</taxon>
        <taxon>rosids</taxon>
        <taxon>malvids</taxon>
        <taxon>Malvales</taxon>
        <taxon>Malvaceae</taxon>
        <taxon>Grewioideae</taxon>
        <taxon>Apeibeae</taxon>
        <taxon>Corchorus</taxon>
    </lineage>
</organism>
<comment type="caution">
    <text evidence="1">The sequence shown here is derived from an EMBL/GenBank/DDBJ whole genome shotgun (WGS) entry which is preliminary data.</text>
</comment>
<proteinExistence type="predicted"/>
<dbReference type="AlphaFoldDB" id="A0A1R3G225"/>
<dbReference type="Proteomes" id="UP000187203">
    <property type="component" value="Unassembled WGS sequence"/>
</dbReference>
<evidence type="ECO:0000313" key="2">
    <source>
        <dbReference type="Proteomes" id="UP000187203"/>
    </source>
</evidence>
<accession>A0A1R3G225</accession>
<name>A0A1R3G225_9ROSI</name>
<keyword evidence="2" id="KW-1185">Reference proteome</keyword>